<dbReference type="InterPro" id="IPR014031">
    <property type="entry name" value="Ketoacyl_synth_C"/>
</dbReference>
<dbReference type="GO" id="GO:0004315">
    <property type="term" value="F:3-oxoacyl-[acyl-carrier-protein] synthase activity"/>
    <property type="evidence" value="ECO:0007669"/>
    <property type="project" value="TreeGrafter"/>
</dbReference>
<accession>A0A919D7B8</accession>
<dbReference type="EMBL" id="BMVG01000035">
    <property type="protein sequence ID" value="GHE12682.1"/>
    <property type="molecule type" value="Genomic_DNA"/>
</dbReference>
<sequence length="376" mass="36704">MPNQSLPSTDVVVTAVGAVTACGASTADLLDAVLGGAAFFRSAQVPLVAAPLPVARGEQPAQARVFAGHVTGDLDLTDTVGARTARALSRESRLLLHALNGCGAGPVADTERTGVVLGTLHAGRGEYLAIHDAAGGTGGVNPVWGPQTGYNAPAAQLSIHLGARGPNLTLSSGTTAGLDSVVVGARQVTDATCDTVVAAGVDTLCPAVLGDDDGTAVPEGEAAAVVVLQNARHATGAPLARVLGTARTTAGPGDDQAALTSAADRAIRGALAEADRSPAEVRFAVTASGGAPAVRRAQLTAITCLLGDSVPVYDAAASTGVTGGADGTLAVALAVEALRRGEVPPGAPEPGTPLALCLAVDAGGTASAVLLGGEVT</sequence>
<reference evidence="5" key="2">
    <citation type="submission" date="2020-09" db="EMBL/GenBank/DDBJ databases">
        <authorList>
            <person name="Sun Q."/>
            <person name="Ohkuma M."/>
        </authorList>
    </citation>
    <scope>NUCLEOTIDE SEQUENCE</scope>
    <source>
        <strain evidence="5">JCM 4714</strain>
    </source>
</reference>
<evidence type="ECO:0000313" key="6">
    <source>
        <dbReference type="Proteomes" id="UP000655443"/>
    </source>
</evidence>
<gene>
    <name evidence="5" type="ORF">GCM10010339_77100</name>
</gene>
<proteinExistence type="inferred from homology"/>
<keyword evidence="2 3" id="KW-0808">Transferase</keyword>
<dbReference type="Pfam" id="PF02801">
    <property type="entry name" value="Ketoacyl-synt_C"/>
    <property type="match status" value="1"/>
</dbReference>
<evidence type="ECO:0000256" key="3">
    <source>
        <dbReference type="RuleBase" id="RU003694"/>
    </source>
</evidence>
<dbReference type="InterPro" id="IPR000794">
    <property type="entry name" value="Beta-ketoacyl_synthase"/>
</dbReference>
<organism evidence="5 6">
    <name type="scientific">Streptomyces alanosinicus</name>
    <dbReference type="NCBI Taxonomy" id="68171"/>
    <lineage>
        <taxon>Bacteria</taxon>
        <taxon>Bacillati</taxon>
        <taxon>Actinomycetota</taxon>
        <taxon>Actinomycetes</taxon>
        <taxon>Kitasatosporales</taxon>
        <taxon>Streptomycetaceae</taxon>
        <taxon>Streptomyces</taxon>
    </lineage>
</organism>
<evidence type="ECO:0000256" key="1">
    <source>
        <dbReference type="ARBA" id="ARBA00008467"/>
    </source>
</evidence>
<evidence type="ECO:0000256" key="2">
    <source>
        <dbReference type="ARBA" id="ARBA00022679"/>
    </source>
</evidence>
<name>A0A919D7B8_9ACTN</name>
<evidence type="ECO:0000313" key="5">
    <source>
        <dbReference type="EMBL" id="GHE12682.1"/>
    </source>
</evidence>
<comment type="caution">
    <text evidence="5">The sequence shown here is derived from an EMBL/GenBank/DDBJ whole genome shotgun (WGS) entry which is preliminary data.</text>
</comment>
<comment type="similarity">
    <text evidence="1 3">Belongs to the thiolase-like superfamily. Beta-ketoacyl-ACP synthases family.</text>
</comment>
<dbReference type="InterPro" id="IPR016039">
    <property type="entry name" value="Thiolase-like"/>
</dbReference>
<dbReference type="PROSITE" id="PS52004">
    <property type="entry name" value="KS3_2"/>
    <property type="match status" value="1"/>
</dbReference>
<dbReference type="AlphaFoldDB" id="A0A919D7B8"/>
<dbReference type="RefSeq" id="WP_189958252.1">
    <property type="nucleotide sequence ID" value="NZ_BMVG01000035.1"/>
</dbReference>
<feature type="domain" description="Ketosynthase family 3 (KS3)" evidence="4">
    <location>
        <begin position="1"/>
        <end position="373"/>
    </location>
</feature>
<dbReference type="GO" id="GO:0006633">
    <property type="term" value="P:fatty acid biosynthetic process"/>
    <property type="evidence" value="ECO:0007669"/>
    <property type="project" value="TreeGrafter"/>
</dbReference>
<dbReference type="Pfam" id="PF00109">
    <property type="entry name" value="ketoacyl-synt"/>
    <property type="match status" value="1"/>
</dbReference>
<reference evidence="5" key="1">
    <citation type="journal article" date="2014" name="Int. J. Syst. Evol. Microbiol.">
        <title>Complete genome sequence of Corynebacterium casei LMG S-19264T (=DSM 44701T), isolated from a smear-ripened cheese.</title>
        <authorList>
            <consortium name="US DOE Joint Genome Institute (JGI-PGF)"/>
            <person name="Walter F."/>
            <person name="Albersmeier A."/>
            <person name="Kalinowski J."/>
            <person name="Ruckert C."/>
        </authorList>
    </citation>
    <scope>NUCLEOTIDE SEQUENCE</scope>
    <source>
        <strain evidence="5">JCM 4714</strain>
    </source>
</reference>
<dbReference type="Proteomes" id="UP000655443">
    <property type="component" value="Unassembled WGS sequence"/>
</dbReference>
<dbReference type="SUPFAM" id="SSF53901">
    <property type="entry name" value="Thiolase-like"/>
    <property type="match status" value="2"/>
</dbReference>
<keyword evidence="6" id="KW-1185">Reference proteome</keyword>
<dbReference type="InterPro" id="IPR014030">
    <property type="entry name" value="Ketoacyl_synth_N"/>
</dbReference>
<dbReference type="Gene3D" id="3.40.47.10">
    <property type="match status" value="2"/>
</dbReference>
<protein>
    <recommendedName>
        <fullName evidence="4">Ketosynthase family 3 (KS3) domain-containing protein</fullName>
    </recommendedName>
</protein>
<dbReference type="InterPro" id="IPR020841">
    <property type="entry name" value="PKS_Beta-ketoAc_synthase_dom"/>
</dbReference>
<evidence type="ECO:0000259" key="4">
    <source>
        <dbReference type="PROSITE" id="PS52004"/>
    </source>
</evidence>
<dbReference type="PANTHER" id="PTHR11712:SF347">
    <property type="entry name" value="BETA KETOACYL-ACYL CARRIER PROTEIN SYNTHASE"/>
    <property type="match status" value="1"/>
</dbReference>
<dbReference type="PANTHER" id="PTHR11712">
    <property type="entry name" value="POLYKETIDE SYNTHASE-RELATED"/>
    <property type="match status" value="1"/>
</dbReference>